<feature type="region of interest" description="Disordered" evidence="1">
    <location>
        <begin position="101"/>
        <end position="165"/>
    </location>
</feature>
<dbReference type="EMBL" id="CAXITT010001422">
    <property type="protein sequence ID" value="CAL1548544.1"/>
    <property type="molecule type" value="Genomic_DNA"/>
</dbReference>
<evidence type="ECO:0000313" key="3">
    <source>
        <dbReference type="EMBL" id="CAL1548544.1"/>
    </source>
</evidence>
<evidence type="ECO:0000256" key="1">
    <source>
        <dbReference type="SAM" id="MobiDB-lite"/>
    </source>
</evidence>
<accession>A0AAV2ITJ4</accession>
<sequence>MRFMIKFACLILSMVRFMKPCEEDGVEDGDVDLTRPAETDHNGQGQGGEDNQLLRSIHLRGPTDLNSIGDNTAAEQSGDSAYTASGESLLSCSELGAAGLPSTLTPDGETSFELGKFADNDDRNPVASSQNDTPKNRENRGQRPGRMLCPTCRHGRPPPTSTEFTPESVVAQCGRCQSYYDLNHANDAATAPTDGNSTDEQALSSTSGIV</sequence>
<evidence type="ECO:0000313" key="4">
    <source>
        <dbReference type="Proteomes" id="UP001497497"/>
    </source>
</evidence>
<feature type="region of interest" description="Disordered" evidence="1">
    <location>
        <begin position="24"/>
        <end position="51"/>
    </location>
</feature>
<keyword evidence="2" id="KW-0732">Signal</keyword>
<feature type="region of interest" description="Disordered" evidence="1">
    <location>
        <begin position="186"/>
        <end position="210"/>
    </location>
</feature>
<name>A0AAV2ITJ4_LYMST</name>
<keyword evidence="4" id="KW-1185">Reference proteome</keyword>
<proteinExistence type="predicted"/>
<protein>
    <recommendedName>
        <fullName evidence="5">GATA-type domain-containing protein</fullName>
    </recommendedName>
</protein>
<feature type="chain" id="PRO_5043729826" description="GATA-type domain-containing protein" evidence="2">
    <location>
        <begin position="21"/>
        <end position="210"/>
    </location>
</feature>
<evidence type="ECO:0008006" key="5">
    <source>
        <dbReference type="Google" id="ProtNLM"/>
    </source>
</evidence>
<organism evidence="3 4">
    <name type="scientific">Lymnaea stagnalis</name>
    <name type="common">Great pond snail</name>
    <name type="synonym">Helix stagnalis</name>
    <dbReference type="NCBI Taxonomy" id="6523"/>
    <lineage>
        <taxon>Eukaryota</taxon>
        <taxon>Metazoa</taxon>
        <taxon>Spiralia</taxon>
        <taxon>Lophotrochozoa</taxon>
        <taxon>Mollusca</taxon>
        <taxon>Gastropoda</taxon>
        <taxon>Heterobranchia</taxon>
        <taxon>Euthyneura</taxon>
        <taxon>Panpulmonata</taxon>
        <taxon>Hygrophila</taxon>
        <taxon>Lymnaeoidea</taxon>
        <taxon>Lymnaeidae</taxon>
        <taxon>Lymnaea</taxon>
    </lineage>
</organism>
<feature type="compositionally biased region" description="Polar residues" evidence="1">
    <location>
        <begin position="193"/>
        <end position="210"/>
    </location>
</feature>
<dbReference type="Proteomes" id="UP001497497">
    <property type="component" value="Unassembled WGS sequence"/>
</dbReference>
<feature type="signal peptide" evidence="2">
    <location>
        <begin position="1"/>
        <end position="20"/>
    </location>
</feature>
<feature type="region of interest" description="Disordered" evidence="1">
    <location>
        <begin position="61"/>
        <end position="80"/>
    </location>
</feature>
<comment type="caution">
    <text evidence="3">The sequence shown here is derived from an EMBL/GenBank/DDBJ whole genome shotgun (WGS) entry which is preliminary data.</text>
</comment>
<reference evidence="3 4" key="1">
    <citation type="submission" date="2024-04" db="EMBL/GenBank/DDBJ databases">
        <authorList>
            <consortium name="Genoscope - CEA"/>
            <person name="William W."/>
        </authorList>
    </citation>
    <scope>NUCLEOTIDE SEQUENCE [LARGE SCALE GENOMIC DNA]</scope>
</reference>
<gene>
    <name evidence="3" type="ORF">GSLYS_00021861001</name>
</gene>
<feature type="compositionally biased region" description="Basic and acidic residues" evidence="1">
    <location>
        <begin position="32"/>
        <end position="41"/>
    </location>
</feature>
<dbReference type="AlphaFoldDB" id="A0AAV2ITJ4"/>
<evidence type="ECO:0000256" key="2">
    <source>
        <dbReference type="SAM" id="SignalP"/>
    </source>
</evidence>
<feature type="compositionally biased region" description="Polar residues" evidence="1">
    <location>
        <begin position="64"/>
        <end position="80"/>
    </location>
</feature>